<feature type="compositionally biased region" description="Basic residues" evidence="1">
    <location>
        <begin position="62"/>
        <end position="75"/>
    </location>
</feature>
<dbReference type="InParanoid" id="A0A2K1Z7E9"/>
<accession>A0A2K1Z7E9</accession>
<dbReference type="OrthoDB" id="778084at2759"/>
<keyword evidence="3" id="KW-1185">Reference proteome</keyword>
<evidence type="ECO:0000256" key="1">
    <source>
        <dbReference type="SAM" id="MobiDB-lite"/>
    </source>
</evidence>
<dbReference type="OMA" id="PPPGYVW"/>
<dbReference type="EMBL" id="CM009298">
    <property type="protein sequence ID" value="PNT21204.1"/>
    <property type="molecule type" value="Genomic_DNA"/>
</dbReference>
<dbReference type="Proteomes" id="UP000006729">
    <property type="component" value="Chromosome 9"/>
</dbReference>
<organism evidence="2 3">
    <name type="scientific">Populus trichocarpa</name>
    <name type="common">Western balsam poplar</name>
    <name type="synonym">Populus balsamifera subsp. trichocarpa</name>
    <dbReference type="NCBI Taxonomy" id="3694"/>
    <lineage>
        <taxon>Eukaryota</taxon>
        <taxon>Viridiplantae</taxon>
        <taxon>Streptophyta</taxon>
        <taxon>Embryophyta</taxon>
        <taxon>Tracheophyta</taxon>
        <taxon>Spermatophyta</taxon>
        <taxon>Magnoliopsida</taxon>
        <taxon>eudicotyledons</taxon>
        <taxon>Gunneridae</taxon>
        <taxon>Pentapetalae</taxon>
        <taxon>rosids</taxon>
        <taxon>fabids</taxon>
        <taxon>Malpighiales</taxon>
        <taxon>Salicaceae</taxon>
        <taxon>Saliceae</taxon>
        <taxon>Populus</taxon>
    </lineage>
</organism>
<evidence type="ECO:0000313" key="3">
    <source>
        <dbReference type="Proteomes" id="UP000006729"/>
    </source>
</evidence>
<dbReference type="PANTHER" id="PTHR34660:SF7">
    <property type="entry name" value="DNA LIGASE-LIKE PROTEIN"/>
    <property type="match status" value="1"/>
</dbReference>
<name>A0A2K1Z7E9_POPTR</name>
<proteinExistence type="predicted"/>
<dbReference type="SMR" id="A0A2K1Z7E9"/>
<reference evidence="2 3" key="1">
    <citation type="journal article" date="2006" name="Science">
        <title>The genome of black cottonwood, Populus trichocarpa (Torr. &amp; Gray).</title>
        <authorList>
            <person name="Tuskan G.A."/>
            <person name="Difazio S."/>
            <person name="Jansson S."/>
            <person name="Bohlmann J."/>
            <person name="Grigoriev I."/>
            <person name="Hellsten U."/>
            <person name="Putnam N."/>
            <person name="Ralph S."/>
            <person name="Rombauts S."/>
            <person name="Salamov A."/>
            <person name="Schein J."/>
            <person name="Sterck L."/>
            <person name="Aerts A."/>
            <person name="Bhalerao R.R."/>
            <person name="Bhalerao R.P."/>
            <person name="Blaudez D."/>
            <person name="Boerjan W."/>
            <person name="Brun A."/>
            <person name="Brunner A."/>
            <person name="Busov V."/>
            <person name="Campbell M."/>
            <person name="Carlson J."/>
            <person name="Chalot M."/>
            <person name="Chapman J."/>
            <person name="Chen G.L."/>
            <person name="Cooper D."/>
            <person name="Coutinho P.M."/>
            <person name="Couturier J."/>
            <person name="Covert S."/>
            <person name="Cronk Q."/>
            <person name="Cunningham R."/>
            <person name="Davis J."/>
            <person name="Degroeve S."/>
            <person name="Dejardin A."/>
            <person name="Depamphilis C."/>
            <person name="Detter J."/>
            <person name="Dirks B."/>
            <person name="Dubchak I."/>
            <person name="Duplessis S."/>
            <person name="Ehlting J."/>
            <person name="Ellis B."/>
            <person name="Gendler K."/>
            <person name="Goodstein D."/>
            <person name="Gribskov M."/>
            <person name="Grimwood J."/>
            <person name="Groover A."/>
            <person name="Gunter L."/>
            <person name="Hamberger B."/>
            <person name="Heinze B."/>
            <person name="Helariutta Y."/>
            <person name="Henrissat B."/>
            <person name="Holligan D."/>
            <person name="Holt R."/>
            <person name="Huang W."/>
            <person name="Islam-Faridi N."/>
            <person name="Jones S."/>
            <person name="Jones-Rhoades M."/>
            <person name="Jorgensen R."/>
            <person name="Joshi C."/>
            <person name="Kangasjarvi J."/>
            <person name="Karlsson J."/>
            <person name="Kelleher C."/>
            <person name="Kirkpatrick R."/>
            <person name="Kirst M."/>
            <person name="Kohler A."/>
            <person name="Kalluri U."/>
            <person name="Larimer F."/>
            <person name="Leebens-Mack J."/>
            <person name="Leple J.C."/>
            <person name="Locascio P."/>
            <person name="Lou Y."/>
            <person name="Lucas S."/>
            <person name="Martin F."/>
            <person name="Montanini B."/>
            <person name="Napoli C."/>
            <person name="Nelson D.R."/>
            <person name="Nelson C."/>
            <person name="Nieminen K."/>
            <person name="Nilsson O."/>
            <person name="Pereda V."/>
            <person name="Peter G."/>
            <person name="Philippe R."/>
            <person name="Pilate G."/>
            <person name="Poliakov A."/>
            <person name="Razumovskaya J."/>
            <person name="Richardson P."/>
            <person name="Rinaldi C."/>
            <person name="Ritland K."/>
            <person name="Rouze P."/>
            <person name="Ryaboy D."/>
            <person name="Schmutz J."/>
            <person name="Schrader J."/>
            <person name="Segerman B."/>
            <person name="Shin H."/>
            <person name="Siddiqui A."/>
            <person name="Sterky F."/>
            <person name="Terry A."/>
            <person name="Tsai C.J."/>
            <person name="Uberbacher E."/>
            <person name="Unneberg P."/>
            <person name="Vahala J."/>
            <person name="Wall K."/>
            <person name="Wessler S."/>
            <person name="Yang G."/>
            <person name="Yin T."/>
            <person name="Douglas C."/>
            <person name="Marra M."/>
            <person name="Sandberg G."/>
            <person name="Van de Peer Y."/>
            <person name="Rokhsar D."/>
        </authorList>
    </citation>
    <scope>NUCLEOTIDE SEQUENCE [LARGE SCALE GENOMIC DNA]</scope>
    <source>
        <strain evidence="3">cv. Nisqually</strain>
    </source>
</reference>
<feature type="region of interest" description="Disordered" evidence="1">
    <location>
        <begin position="32"/>
        <end position="80"/>
    </location>
</feature>
<gene>
    <name evidence="2" type="ORF">POPTR_009G134800</name>
</gene>
<dbReference type="Gramene" id="Potri.009G134800.1.v4.1">
    <property type="protein sequence ID" value="Potri.009G134800.1.v4.1"/>
    <property type="gene ID" value="Potri.009G134800.v4.1"/>
</dbReference>
<sequence>MSRCIRFPPPGYVWNGVKGEALIELIKVRREKAEVEKRRKKEEKKKEKRRQKIEEGLEGGQIKKKRYNPHRRQVQHRREDGDVSSYYLAKNEHEFRRTERTSLAEELKQPSISDSLYDSFGTSQSAERKGTERCQSHGSVFWIDIQLQGHEDQDLVFGKPVCSITAMDFLVQEKSELPKSCSEEEFFSTCSESTTTAFESDRPGVELCHSCSQTELVRDRKAASALISQYSGSGLQHTELNFWELDVNWIPLPMKSGNPEFDNLVWLYERKPERLPRSDYTKIYRASNDRLSHPISSLYPTAQYLAQAEIYALPFTIPF</sequence>
<feature type="compositionally biased region" description="Basic residues" evidence="1">
    <location>
        <begin position="38"/>
        <end position="51"/>
    </location>
</feature>
<dbReference type="PANTHER" id="PTHR34660">
    <property type="entry name" value="MYB-LIKE PROTEIN X"/>
    <property type="match status" value="1"/>
</dbReference>
<dbReference type="AlphaFoldDB" id="A0A2K1Z7E9"/>
<protein>
    <submittedName>
        <fullName evidence="2">Uncharacterized protein</fullName>
    </submittedName>
</protein>
<evidence type="ECO:0000313" key="2">
    <source>
        <dbReference type="EMBL" id="PNT21204.1"/>
    </source>
</evidence>